<organism evidence="5">
    <name type="scientific">Caldilinea aerophila</name>
    <dbReference type="NCBI Taxonomy" id="133453"/>
    <lineage>
        <taxon>Bacteria</taxon>
        <taxon>Bacillati</taxon>
        <taxon>Chloroflexota</taxon>
        <taxon>Caldilineae</taxon>
        <taxon>Caldilineales</taxon>
        <taxon>Caldilineaceae</taxon>
        <taxon>Caldilinea</taxon>
    </lineage>
</organism>
<dbReference type="Pfam" id="PF00296">
    <property type="entry name" value="Bac_luciferase"/>
    <property type="match status" value="1"/>
</dbReference>
<evidence type="ECO:0000259" key="3">
    <source>
        <dbReference type="Pfam" id="PF00296"/>
    </source>
</evidence>
<dbReference type="InterPro" id="IPR050564">
    <property type="entry name" value="F420-G6PD/mer"/>
</dbReference>
<dbReference type="PANTHER" id="PTHR43244:SF1">
    <property type="entry name" value="5,10-METHYLENETETRAHYDROMETHANOPTERIN REDUCTASE"/>
    <property type="match status" value="1"/>
</dbReference>
<dbReference type="SUPFAM" id="SSF51679">
    <property type="entry name" value="Bacterial luciferase-like"/>
    <property type="match status" value="1"/>
</dbReference>
<dbReference type="InterPro" id="IPR003033">
    <property type="entry name" value="SCP2_sterol-bd_dom"/>
</dbReference>
<dbReference type="NCBIfam" id="TIGR03559">
    <property type="entry name" value="F420_Rv3520c"/>
    <property type="match status" value="1"/>
</dbReference>
<dbReference type="InterPro" id="IPR019951">
    <property type="entry name" value="F420_OxRdatse_Rv3520c_pred"/>
</dbReference>
<feature type="domain" description="SCP2" evidence="4">
    <location>
        <begin position="378"/>
        <end position="476"/>
    </location>
</feature>
<protein>
    <submittedName>
        <fullName evidence="5">LLM class F420-dependent oxidoreductase</fullName>
    </submittedName>
</protein>
<dbReference type="GO" id="GO:0016705">
    <property type="term" value="F:oxidoreductase activity, acting on paired donors, with incorporation or reduction of molecular oxygen"/>
    <property type="evidence" value="ECO:0007669"/>
    <property type="project" value="InterPro"/>
</dbReference>
<dbReference type="Pfam" id="PF02036">
    <property type="entry name" value="SCP2"/>
    <property type="match status" value="1"/>
</dbReference>
<gene>
    <name evidence="5" type="ORF">ENQ20_01425</name>
</gene>
<comment type="caution">
    <text evidence="5">The sequence shown here is derived from an EMBL/GenBank/DDBJ whole genome shotgun (WGS) entry which is preliminary data.</text>
</comment>
<proteinExistence type="predicted"/>
<accession>A0A7C1FQL8</accession>
<dbReference type="InterPro" id="IPR011251">
    <property type="entry name" value="Luciferase-like_dom"/>
</dbReference>
<feature type="region of interest" description="Disordered" evidence="2">
    <location>
        <begin position="348"/>
        <end position="369"/>
    </location>
</feature>
<keyword evidence="1" id="KW-0560">Oxidoreductase</keyword>
<dbReference type="CDD" id="cd01097">
    <property type="entry name" value="Tetrahydromethanopterin_reductase"/>
    <property type="match status" value="1"/>
</dbReference>
<sequence>MRLGLMVGYSGSTISLPMEMIQEADRLGYYAVWTAEAYGSDAVTPLAWIGAQTQRIKLGTAILQMPARTPAMTAMTAMTLDQLSGGRMLLGLGLSGPQVVEGWHGVPYGKPLGRTREYVSILRTIFAREAPLVHDGEHYQIPYRGPDATGLGKPLKSILHGRRDLPIYLAAIGPKNVELAAEIADGWLPIFFSPAHYATAYAAQVEAGFAKAGAGKSLANFDIAPSVPVALGEDVDACRASIKPFLALYIGGMGARGKNFYHDLACRYGFEEAADRIQELYLSGQKEAAAQAVPDALVDAVALCGPKVRIAEKLEIWRESPVTTLNITTFDPAAVRVMAELVMGPDAGRPERTISLPPPAAPSPEAESSPALTPAIIFERMAQRVAADPELAAKVGASFLFRLSGKRGGNWVVDMRGTGEVRPGETETPDCVLALSDEDFVALAAGNLNPMAAFSSGKLKIQGNPMLAMKLQNLFR</sequence>
<name>A0A7C1FQL8_9CHLR</name>
<dbReference type="InterPro" id="IPR036527">
    <property type="entry name" value="SCP2_sterol-bd_dom_sf"/>
</dbReference>
<evidence type="ECO:0000256" key="2">
    <source>
        <dbReference type="SAM" id="MobiDB-lite"/>
    </source>
</evidence>
<evidence type="ECO:0000256" key="1">
    <source>
        <dbReference type="ARBA" id="ARBA00023002"/>
    </source>
</evidence>
<dbReference type="PANTHER" id="PTHR43244">
    <property type="match status" value="1"/>
</dbReference>
<evidence type="ECO:0000313" key="5">
    <source>
        <dbReference type="EMBL" id="HDX30135.1"/>
    </source>
</evidence>
<reference evidence="5" key="1">
    <citation type="journal article" date="2020" name="mSystems">
        <title>Genome- and Community-Level Interaction Insights into Carbon Utilization and Element Cycling Functions of Hydrothermarchaeota in Hydrothermal Sediment.</title>
        <authorList>
            <person name="Zhou Z."/>
            <person name="Liu Y."/>
            <person name="Xu W."/>
            <person name="Pan J."/>
            <person name="Luo Z.H."/>
            <person name="Li M."/>
        </authorList>
    </citation>
    <scope>NUCLEOTIDE SEQUENCE [LARGE SCALE GENOMIC DNA]</scope>
    <source>
        <strain evidence="5">SpSt-289</strain>
    </source>
</reference>
<dbReference type="Gene3D" id="3.20.20.30">
    <property type="entry name" value="Luciferase-like domain"/>
    <property type="match status" value="1"/>
</dbReference>
<dbReference type="SUPFAM" id="SSF55718">
    <property type="entry name" value="SCP-like"/>
    <property type="match status" value="1"/>
</dbReference>
<dbReference type="Gene3D" id="3.30.1050.10">
    <property type="entry name" value="SCP2 sterol-binding domain"/>
    <property type="match status" value="1"/>
</dbReference>
<dbReference type="EMBL" id="DSMG01000017">
    <property type="protein sequence ID" value="HDX30135.1"/>
    <property type="molecule type" value="Genomic_DNA"/>
</dbReference>
<evidence type="ECO:0000259" key="4">
    <source>
        <dbReference type="Pfam" id="PF02036"/>
    </source>
</evidence>
<dbReference type="AlphaFoldDB" id="A0A7C1FQL8"/>
<dbReference type="InterPro" id="IPR036661">
    <property type="entry name" value="Luciferase-like_sf"/>
</dbReference>
<feature type="domain" description="Luciferase-like" evidence="3">
    <location>
        <begin position="17"/>
        <end position="323"/>
    </location>
</feature>